<reference evidence="1 2" key="1">
    <citation type="submission" date="2020-08" db="EMBL/GenBank/DDBJ databases">
        <authorList>
            <person name="Sun Q."/>
            <person name="Inoue M."/>
        </authorList>
    </citation>
    <scope>NUCLEOTIDE SEQUENCE [LARGE SCALE GENOMIC DNA]</scope>
    <source>
        <strain evidence="1 2">CCM 8938</strain>
    </source>
</reference>
<protein>
    <submittedName>
        <fullName evidence="1">Uncharacterized protein</fullName>
    </submittedName>
</protein>
<gene>
    <name evidence="1" type="ORF">H7U22_20480</name>
</gene>
<name>A0ABR7KYJ2_9SPHI</name>
<dbReference type="Proteomes" id="UP000652755">
    <property type="component" value="Unassembled WGS sequence"/>
</dbReference>
<accession>A0ABR7KYJ2</accession>
<dbReference type="RefSeq" id="WP_187073224.1">
    <property type="nucleotide sequence ID" value="NZ_JACRYL010000027.1"/>
</dbReference>
<comment type="caution">
    <text evidence="1">The sequence shown here is derived from an EMBL/GenBank/DDBJ whole genome shotgun (WGS) entry which is preliminary data.</text>
</comment>
<proteinExistence type="predicted"/>
<keyword evidence="2" id="KW-1185">Reference proteome</keyword>
<dbReference type="EMBL" id="JACRYL010000027">
    <property type="protein sequence ID" value="MBC6112807.1"/>
    <property type="molecule type" value="Genomic_DNA"/>
</dbReference>
<organism evidence="1 2">
    <name type="scientific">Pedobacter fastidiosus</name>
    <dbReference type="NCBI Taxonomy" id="2765361"/>
    <lineage>
        <taxon>Bacteria</taxon>
        <taxon>Pseudomonadati</taxon>
        <taxon>Bacteroidota</taxon>
        <taxon>Sphingobacteriia</taxon>
        <taxon>Sphingobacteriales</taxon>
        <taxon>Sphingobacteriaceae</taxon>
        <taxon>Pedobacter</taxon>
    </lineage>
</organism>
<sequence length="75" mass="8606">MKQSVQADILDKPIAKSPLSTEFKTITEILGFHSFSDLLQHRTVNLLTLPGFTQQLIYEYVEYLEVNQMGHLIDP</sequence>
<evidence type="ECO:0000313" key="1">
    <source>
        <dbReference type="EMBL" id="MBC6112807.1"/>
    </source>
</evidence>
<evidence type="ECO:0000313" key="2">
    <source>
        <dbReference type="Proteomes" id="UP000652755"/>
    </source>
</evidence>